<keyword evidence="8" id="KW-0378">Hydrolase</keyword>
<keyword evidence="10 13" id="KW-1133">Transmembrane helix</keyword>
<feature type="transmembrane region" description="Helical" evidence="13">
    <location>
        <begin position="93"/>
        <end position="111"/>
    </location>
</feature>
<comment type="subcellular location">
    <subcellularLocation>
        <location evidence="2">Cell membrane</location>
        <topology evidence="2">Multi-pass membrane protein</topology>
    </subcellularLocation>
</comment>
<comment type="cofactor">
    <cofactor evidence="1">
        <name>Zn(2+)</name>
        <dbReference type="ChEBI" id="CHEBI:29105"/>
    </cofactor>
</comment>
<comment type="similarity">
    <text evidence="3">Belongs to the peptidase M50B family.</text>
</comment>
<keyword evidence="9" id="KW-0862">Zinc</keyword>
<dbReference type="Proteomes" id="UP000229315">
    <property type="component" value="Unassembled WGS sequence"/>
</dbReference>
<accession>A0A2H0UFF8</accession>
<evidence type="ECO:0000256" key="5">
    <source>
        <dbReference type="ARBA" id="ARBA00022670"/>
    </source>
</evidence>
<evidence type="ECO:0000256" key="10">
    <source>
        <dbReference type="ARBA" id="ARBA00022989"/>
    </source>
</evidence>
<evidence type="ECO:0000256" key="4">
    <source>
        <dbReference type="ARBA" id="ARBA00022475"/>
    </source>
</evidence>
<evidence type="ECO:0000256" key="11">
    <source>
        <dbReference type="ARBA" id="ARBA00023049"/>
    </source>
</evidence>
<feature type="transmembrane region" description="Helical" evidence="13">
    <location>
        <begin position="165"/>
        <end position="192"/>
    </location>
</feature>
<dbReference type="InterPro" id="IPR008915">
    <property type="entry name" value="Peptidase_M50"/>
</dbReference>
<keyword evidence="12 13" id="KW-0472">Membrane</keyword>
<dbReference type="AlphaFoldDB" id="A0A2H0UFF8"/>
<evidence type="ECO:0000256" key="3">
    <source>
        <dbReference type="ARBA" id="ARBA00007931"/>
    </source>
</evidence>
<dbReference type="GO" id="GO:0046872">
    <property type="term" value="F:metal ion binding"/>
    <property type="evidence" value="ECO:0007669"/>
    <property type="project" value="UniProtKB-KW"/>
</dbReference>
<dbReference type="CDD" id="cd06158">
    <property type="entry name" value="S2P-M50_like_1"/>
    <property type="match status" value="1"/>
</dbReference>
<evidence type="ECO:0000256" key="12">
    <source>
        <dbReference type="ARBA" id="ARBA00023136"/>
    </source>
</evidence>
<dbReference type="PANTHER" id="PTHR35864:SF1">
    <property type="entry name" value="ZINC METALLOPROTEASE YWHC-RELATED"/>
    <property type="match status" value="1"/>
</dbReference>
<evidence type="ECO:0000313" key="16">
    <source>
        <dbReference type="Proteomes" id="UP000229315"/>
    </source>
</evidence>
<evidence type="ECO:0000256" key="9">
    <source>
        <dbReference type="ARBA" id="ARBA00022833"/>
    </source>
</evidence>
<keyword evidence="4" id="KW-1003">Cell membrane</keyword>
<dbReference type="GO" id="GO:0006508">
    <property type="term" value="P:proteolysis"/>
    <property type="evidence" value="ECO:0007669"/>
    <property type="project" value="UniProtKB-KW"/>
</dbReference>
<sequence>MEPTIFVPVIVLVIFSIILHEVAHGFVAHLLGDPTARLAGRLTLNPIPHLDPIGSILLPGILALSQTPFLIGWAKPVPYNPYNFKNQRWGEALVSAAGPATNILIAVVIAMAMRFGMLTNPELFQIGAFVILANIVLAIINLIPIPPLDGSKILRSLLPYSMNSFFVRIETLTYALGPFGLIAALLLIVYVFNDIIFAFVRAIFSLLTGMAL</sequence>
<dbReference type="InterPro" id="IPR044537">
    <property type="entry name" value="Rip2-like"/>
</dbReference>
<evidence type="ECO:0000256" key="8">
    <source>
        <dbReference type="ARBA" id="ARBA00022801"/>
    </source>
</evidence>
<evidence type="ECO:0000313" key="15">
    <source>
        <dbReference type="EMBL" id="PIR85148.1"/>
    </source>
</evidence>
<evidence type="ECO:0000259" key="14">
    <source>
        <dbReference type="Pfam" id="PF02163"/>
    </source>
</evidence>
<dbReference type="GO" id="GO:0005886">
    <property type="term" value="C:plasma membrane"/>
    <property type="evidence" value="ECO:0007669"/>
    <property type="project" value="UniProtKB-SubCell"/>
</dbReference>
<feature type="transmembrane region" description="Helical" evidence="13">
    <location>
        <begin position="123"/>
        <end position="145"/>
    </location>
</feature>
<dbReference type="PANTHER" id="PTHR35864">
    <property type="entry name" value="ZINC METALLOPROTEASE MJ0611-RELATED"/>
    <property type="match status" value="1"/>
</dbReference>
<feature type="transmembrane region" description="Helical" evidence="13">
    <location>
        <begin position="6"/>
        <end position="32"/>
    </location>
</feature>
<dbReference type="EMBL" id="PFBH01000014">
    <property type="protein sequence ID" value="PIR85148.1"/>
    <property type="molecule type" value="Genomic_DNA"/>
</dbReference>
<feature type="domain" description="Peptidase M50" evidence="14">
    <location>
        <begin position="123"/>
        <end position="160"/>
    </location>
</feature>
<evidence type="ECO:0000256" key="6">
    <source>
        <dbReference type="ARBA" id="ARBA00022692"/>
    </source>
</evidence>
<feature type="transmembrane region" description="Helical" evidence="13">
    <location>
        <begin position="53"/>
        <end position="73"/>
    </location>
</feature>
<keyword evidence="5 15" id="KW-0645">Protease</keyword>
<name>A0A2H0UFF8_9BACT</name>
<keyword evidence="6 13" id="KW-0812">Transmembrane</keyword>
<keyword evidence="7" id="KW-0479">Metal-binding</keyword>
<dbReference type="GO" id="GO:0008237">
    <property type="term" value="F:metallopeptidase activity"/>
    <property type="evidence" value="ECO:0007669"/>
    <property type="project" value="UniProtKB-KW"/>
</dbReference>
<evidence type="ECO:0000256" key="2">
    <source>
        <dbReference type="ARBA" id="ARBA00004651"/>
    </source>
</evidence>
<proteinExistence type="inferred from homology"/>
<comment type="caution">
    <text evidence="15">The sequence shown here is derived from an EMBL/GenBank/DDBJ whole genome shotgun (WGS) entry which is preliminary data.</text>
</comment>
<dbReference type="InterPro" id="IPR052348">
    <property type="entry name" value="Metallopeptidase_M50B"/>
</dbReference>
<evidence type="ECO:0000256" key="7">
    <source>
        <dbReference type="ARBA" id="ARBA00022723"/>
    </source>
</evidence>
<reference evidence="16" key="1">
    <citation type="submission" date="2017-09" db="EMBL/GenBank/DDBJ databases">
        <title>Depth-based differentiation of microbial function through sediment-hosted aquifers and enrichment of novel symbionts in the deep terrestrial subsurface.</title>
        <authorList>
            <person name="Probst A.J."/>
            <person name="Ladd B."/>
            <person name="Jarett J.K."/>
            <person name="Geller-Mcgrath D.E."/>
            <person name="Sieber C.M.K."/>
            <person name="Emerson J.B."/>
            <person name="Anantharaman K."/>
            <person name="Thomas B.C."/>
            <person name="Malmstrom R."/>
            <person name="Stieglmeier M."/>
            <person name="Klingl A."/>
            <person name="Woyke T."/>
            <person name="Ryan C.M."/>
            <person name="Banfield J.F."/>
        </authorList>
    </citation>
    <scope>NUCLEOTIDE SEQUENCE [LARGE SCALE GENOMIC DNA]</scope>
</reference>
<evidence type="ECO:0000256" key="13">
    <source>
        <dbReference type="SAM" id="Phobius"/>
    </source>
</evidence>
<protein>
    <submittedName>
        <fullName evidence="15">Site-2 protease family protein</fullName>
    </submittedName>
</protein>
<gene>
    <name evidence="15" type="ORF">COU15_01940</name>
</gene>
<dbReference type="Pfam" id="PF02163">
    <property type="entry name" value="Peptidase_M50"/>
    <property type="match status" value="1"/>
</dbReference>
<organism evidence="15 16">
    <name type="scientific">Candidatus Kaiserbacteria bacterium CG10_big_fil_rev_8_21_14_0_10_45_20</name>
    <dbReference type="NCBI Taxonomy" id="1974607"/>
    <lineage>
        <taxon>Bacteria</taxon>
        <taxon>Candidatus Kaiseribacteriota</taxon>
    </lineage>
</organism>
<keyword evidence="11" id="KW-0482">Metalloprotease</keyword>
<evidence type="ECO:0000256" key="1">
    <source>
        <dbReference type="ARBA" id="ARBA00001947"/>
    </source>
</evidence>